<evidence type="ECO:0000259" key="2">
    <source>
        <dbReference type="Pfam" id="PF01425"/>
    </source>
</evidence>
<sequence length="540" mass="58940">MSVIDEIIPTFLRLILRIVQIISAKVLSIWYGGETSGIPTPKSSLLMESATSLASRIRNGKVKSYDVVETFVRRIAEVNGVLNCVADGRYEEALEEAKRIDEMIASGSKTVEEMEENTPLLGVPFTTKDSVAVAGLIHAAGTKARKDVKADKDSEVVRLMRKAGAIPLAVTNVSELCFWWETNNPVFGKTNNPYNLNRTAGGSSGGEGSLITSCGSPLGIGSDIGGSIRIPAAFNGIFGHKPSAEVTPLDGLFPMVAPQQMPFNTVGPMSRFSADLLTAMKVITTDSKADLRLDEEVNLKDLTYYYLEDDGGLNSVTPVDQEIKAAVTKVVDHINRKYGVSAKKLKTDKLRYGREIWMTKMTQNCKPQISALLTNNESNINVGKELLKAPFRMSNHTMGTLLMAFLEESAAPADSAERKMYDTLLTQMKKEFEEVLGSNGVLIYPTHPTAAFYHYQSLFRPFDFAYTAIFNILGLPATHCPTGLNSEGLPIGIQVIAGKNQDRLTLALAREIEEAFGGWRPSPTKGTLVLKNRTLMKSGS</sequence>
<feature type="active site" description="Acyl-ester intermediate" evidence="1">
    <location>
        <position position="227"/>
    </location>
</feature>
<dbReference type="InterPro" id="IPR023631">
    <property type="entry name" value="Amidase_dom"/>
</dbReference>
<gene>
    <name evidence="3" type="ORF">PYX00_003226</name>
</gene>
<reference evidence="3" key="1">
    <citation type="journal article" date="2024" name="Gigascience">
        <title>Chromosome-level genome of the poultry shaft louse Menopon gallinae provides insight into the host-switching and adaptive evolution of parasitic lice.</title>
        <authorList>
            <person name="Xu Y."/>
            <person name="Ma L."/>
            <person name="Liu S."/>
            <person name="Liang Y."/>
            <person name="Liu Q."/>
            <person name="He Z."/>
            <person name="Tian L."/>
            <person name="Duan Y."/>
            <person name="Cai W."/>
            <person name="Li H."/>
            <person name="Song F."/>
        </authorList>
    </citation>
    <scope>NUCLEOTIDE SEQUENCE</scope>
    <source>
        <strain evidence="3">Cailab_2023a</strain>
    </source>
</reference>
<name>A0AAW2I157_9NEOP</name>
<dbReference type="Pfam" id="PF01425">
    <property type="entry name" value="Amidase"/>
    <property type="match status" value="1"/>
</dbReference>
<dbReference type="PIRSF" id="PIRSF001221">
    <property type="entry name" value="Amidase_fungi"/>
    <property type="match status" value="1"/>
</dbReference>
<dbReference type="Gene3D" id="3.90.1300.10">
    <property type="entry name" value="Amidase signature (AS) domain"/>
    <property type="match status" value="1"/>
</dbReference>
<dbReference type="PANTHER" id="PTHR43372">
    <property type="entry name" value="FATTY-ACID AMIDE HYDROLASE"/>
    <property type="match status" value="1"/>
</dbReference>
<dbReference type="PANTHER" id="PTHR43372:SF4">
    <property type="entry name" value="FATTY-ACID AMIDE HYDROLASE 2"/>
    <property type="match status" value="1"/>
</dbReference>
<dbReference type="SUPFAM" id="SSF75304">
    <property type="entry name" value="Amidase signature (AS) enzymes"/>
    <property type="match status" value="1"/>
</dbReference>
<organism evidence="3">
    <name type="scientific">Menopon gallinae</name>
    <name type="common">poultry shaft louse</name>
    <dbReference type="NCBI Taxonomy" id="328185"/>
    <lineage>
        <taxon>Eukaryota</taxon>
        <taxon>Metazoa</taxon>
        <taxon>Ecdysozoa</taxon>
        <taxon>Arthropoda</taxon>
        <taxon>Hexapoda</taxon>
        <taxon>Insecta</taxon>
        <taxon>Pterygota</taxon>
        <taxon>Neoptera</taxon>
        <taxon>Paraneoptera</taxon>
        <taxon>Psocodea</taxon>
        <taxon>Troctomorpha</taxon>
        <taxon>Phthiraptera</taxon>
        <taxon>Amblycera</taxon>
        <taxon>Menoponidae</taxon>
        <taxon>Menopon</taxon>
    </lineage>
</organism>
<dbReference type="GO" id="GO:0012505">
    <property type="term" value="C:endomembrane system"/>
    <property type="evidence" value="ECO:0007669"/>
    <property type="project" value="TreeGrafter"/>
</dbReference>
<evidence type="ECO:0000256" key="1">
    <source>
        <dbReference type="PIRSR" id="PIRSR001221-1"/>
    </source>
</evidence>
<accession>A0AAW2I157</accession>
<comment type="caution">
    <text evidence="3">The sequence shown here is derived from an EMBL/GenBank/DDBJ whole genome shotgun (WGS) entry which is preliminary data.</text>
</comment>
<feature type="domain" description="Amidase" evidence="2">
    <location>
        <begin position="66"/>
        <end position="506"/>
    </location>
</feature>
<proteinExistence type="predicted"/>
<feature type="active site" description="Charge relay system" evidence="1">
    <location>
        <position position="128"/>
    </location>
</feature>
<dbReference type="InterPro" id="IPR052739">
    <property type="entry name" value="FAAH2"/>
</dbReference>
<protein>
    <recommendedName>
        <fullName evidence="2">Amidase domain-containing protein</fullName>
    </recommendedName>
</protein>
<dbReference type="EMBL" id="JARGDH010000002">
    <property type="protein sequence ID" value="KAL0275362.1"/>
    <property type="molecule type" value="Genomic_DNA"/>
</dbReference>
<dbReference type="AlphaFoldDB" id="A0AAW2I157"/>
<feature type="active site" description="Charge relay system" evidence="1">
    <location>
        <position position="203"/>
    </location>
</feature>
<dbReference type="InterPro" id="IPR036928">
    <property type="entry name" value="AS_sf"/>
</dbReference>
<evidence type="ECO:0000313" key="3">
    <source>
        <dbReference type="EMBL" id="KAL0275362.1"/>
    </source>
</evidence>